<dbReference type="Proteomes" id="UP000575083">
    <property type="component" value="Unassembled WGS sequence"/>
</dbReference>
<dbReference type="EMBL" id="JACHLK010000021">
    <property type="protein sequence ID" value="MBB6563618.1"/>
    <property type="molecule type" value="Genomic_DNA"/>
</dbReference>
<protein>
    <recommendedName>
        <fullName evidence="3">Thymidylate kinase</fullName>
    </recommendedName>
</protein>
<keyword evidence="2" id="KW-1185">Reference proteome</keyword>
<organism evidence="1 2">
    <name type="scientific">Acidovorax soli</name>
    <dbReference type="NCBI Taxonomy" id="592050"/>
    <lineage>
        <taxon>Bacteria</taxon>
        <taxon>Pseudomonadati</taxon>
        <taxon>Pseudomonadota</taxon>
        <taxon>Betaproteobacteria</taxon>
        <taxon>Burkholderiales</taxon>
        <taxon>Comamonadaceae</taxon>
        <taxon>Acidovorax</taxon>
    </lineage>
</organism>
<name>A0A7X0PKI1_9BURK</name>
<evidence type="ECO:0000313" key="1">
    <source>
        <dbReference type="EMBL" id="MBB6563618.1"/>
    </source>
</evidence>
<dbReference type="Gene3D" id="3.40.50.300">
    <property type="entry name" value="P-loop containing nucleotide triphosphate hydrolases"/>
    <property type="match status" value="1"/>
</dbReference>
<gene>
    <name evidence="1" type="ORF">HNP48_006342</name>
</gene>
<comment type="caution">
    <text evidence="1">The sequence shown here is derived from an EMBL/GenBank/DDBJ whole genome shotgun (WGS) entry which is preliminary data.</text>
</comment>
<evidence type="ECO:0000313" key="2">
    <source>
        <dbReference type="Proteomes" id="UP000575083"/>
    </source>
</evidence>
<dbReference type="InterPro" id="IPR027417">
    <property type="entry name" value="P-loop_NTPase"/>
</dbReference>
<dbReference type="SUPFAM" id="SSF52540">
    <property type="entry name" value="P-loop containing nucleoside triphosphate hydrolases"/>
    <property type="match status" value="1"/>
</dbReference>
<sequence>MHHPPSLPRTPSAHRLVIVEGIMGSGKSTTMRSIAQSLQDAGHAALPVHERTDPHPVRATDELEHWFQPWLDTSPAQLAARSIRRWAALVEASQADGTIRVMDGQLFHGDLTNLFLMEADPATLLDHIQALASAIAPLNPLVVYFRQEDVEHAIRTVCEERGAEWVAYQVNWKLAAPYSTGRGFAGLQGLVALYQDYRRLTDTLFERLPLSKLVIENSRQDWPAYHALILQALGLPPVVPAGASPPRAPAPPTP</sequence>
<dbReference type="RefSeq" id="WP_260420448.1">
    <property type="nucleotide sequence ID" value="NZ_JACHLK010000021.1"/>
</dbReference>
<proteinExistence type="predicted"/>
<dbReference type="AlphaFoldDB" id="A0A7X0PKI1"/>
<accession>A0A7X0PKI1</accession>
<evidence type="ECO:0008006" key="3">
    <source>
        <dbReference type="Google" id="ProtNLM"/>
    </source>
</evidence>
<reference evidence="1 2" key="1">
    <citation type="submission" date="2020-08" db="EMBL/GenBank/DDBJ databases">
        <title>Functional genomics of gut bacteria from endangered species of beetles.</title>
        <authorList>
            <person name="Carlos-Shanley C."/>
        </authorList>
    </citation>
    <scope>NUCLEOTIDE SEQUENCE [LARGE SCALE GENOMIC DNA]</scope>
    <source>
        <strain evidence="1 2">S00198</strain>
    </source>
</reference>